<dbReference type="EMBL" id="RPFZ01000001">
    <property type="protein sequence ID" value="RPF70320.1"/>
    <property type="molecule type" value="Genomic_DNA"/>
</dbReference>
<dbReference type="PANTHER" id="PTHR40590">
    <property type="entry name" value="CYTOPLASMIC PROTEIN-RELATED"/>
    <property type="match status" value="1"/>
</dbReference>
<sequence length="292" mass="30891">MTRARALAILLTITGALWLSGCGAPAPSARDWPAPSPALWEVNGPGGAKGWLFGTVHALPDAVAWRTPLLEDRLARAGPLVVEIADLDDPAGRALFHEMAFSAGQPPLTSRVDAAHRPALKRLMQQNDAKDGDFAGVESWGAALLLGSCVRTGDPANGVDRALIAGADEVIGLESFAGQYAIFDALPAKAQSDLLLAVATEAEAADPDGAVRDWLTGNEAALDRRLNAGVLAFPDLRRALLERRNKAWTARIADLVNDGRRPFVAVGAGHLVGDTGLPVLLRERGFTVRRIQ</sequence>
<keyword evidence="1" id="KW-0732">Signal</keyword>
<organism evidence="2 3">
    <name type="scientific">Aurantiacibacter spongiae</name>
    <dbReference type="NCBI Taxonomy" id="2488860"/>
    <lineage>
        <taxon>Bacteria</taxon>
        <taxon>Pseudomonadati</taxon>
        <taxon>Pseudomonadota</taxon>
        <taxon>Alphaproteobacteria</taxon>
        <taxon>Sphingomonadales</taxon>
        <taxon>Erythrobacteraceae</taxon>
        <taxon>Aurantiacibacter</taxon>
    </lineage>
</organism>
<accession>A0A3N5CSM5</accession>
<feature type="chain" id="PRO_5018087015" evidence="1">
    <location>
        <begin position="20"/>
        <end position="292"/>
    </location>
</feature>
<evidence type="ECO:0000256" key="1">
    <source>
        <dbReference type="SAM" id="SignalP"/>
    </source>
</evidence>
<dbReference type="OrthoDB" id="9806326at2"/>
<dbReference type="Proteomes" id="UP000275232">
    <property type="component" value="Unassembled WGS sequence"/>
</dbReference>
<evidence type="ECO:0000313" key="2">
    <source>
        <dbReference type="EMBL" id="RPF70320.1"/>
    </source>
</evidence>
<dbReference type="AlphaFoldDB" id="A0A3N5CSM5"/>
<dbReference type="InterPro" id="IPR002816">
    <property type="entry name" value="TraB/PrgY/GumN_fam"/>
</dbReference>
<dbReference type="RefSeq" id="WP_123877670.1">
    <property type="nucleotide sequence ID" value="NZ_RPFZ01000001.1"/>
</dbReference>
<dbReference type="PROSITE" id="PS51257">
    <property type="entry name" value="PROKAR_LIPOPROTEIN"/>
    <property type="match status" value="1"/>
</dbReference>
<dbReference type="Pfam" id="PF01963">
    <property type="entry name" value="TraB_PrgY_gumN"/>
    <property type="match status" value="1"/>
</dbReference>
<proteinExistence type="predicted"/>
<reference evidence="2 3" key="1">
    <citation type="submission" date="2018-11" db="EMBL/GenBank/DDBJ databases">
        <title>Erythrobacter spongiae sp. nov., isolated from a marine sponge.</title>
        <authorList>
            <person name="Zhuang L."/>
            <person name="Luo L."/>
        </authorList>
    </citation>
    <scope>NUCLEOTIDE SEQUENCE [LARGE SCALE GENOMIC DNA]</scope>
    <source>
        <strain evidence="2 3">HN-E23</strain>
    </source>
</reference>
<protein>
    <submittedName>
        <fullName evidence="2">TraB/GumN family protein</fullName>
    </submittedName>
</protein>
<keyword evidence="3" id="KW-1185">Reference proteome</keyword>
<evidence type="ECO:0000313" key="3">
    <source>
        <dbReference type="Proteomes" id="UP000275232"/>
    </source>
</evidence>
<dbReference type="CDD" id="cd14789">
    <property type="entry name" value="Tiki"/>
    <property type="match status" value="1"/>
</dbReference>
<name>A0A3N5CSM5_9SPHN</name>
<feature type="signal peptide" evidence="1">
    <location>
        <begin position="1"/>
        <end position="19"/>
    </location>
</feature>
<dbReference type="InterPro" id="IPR047111">
    <property type="entry name" value="YbaP-like"/>
</dbReference>
<comment type="caution">
    <text evidence="2">The sequence shown here is derived from an EMBL/GenBank/DDBJ whole genome shotgun (WGS) entry which is preliminary data.</text>
</comment>
<gene>
    <name evidence="2" type="ORF">EG799_00755</name>
</gene>
<dbReference type="PANTHER" id="PTHR40590:SF1">
    <property type="entry name" value="CYTOPLASMIC PROTEIN"/>
    <property type="match status" value="1"/>
</dbReference>